<dbReference type="PANTHER" id="PTHR33376">
    <property type="match status" value="1"/>
</dbReference>
<geneLocation type="plasmid" evidence="2 3">
    <name>unnamed1</name>
</geneLocation>
<organism evidence="2 3">
    <name type="scientific">Niveispirillum cyanobacteriorum</name>
    <dbReference type="NCBI Taxonomy" id="1612173"/>
    <lineage>
        <taxon>Bacteria</taxon>
        <taxon>Pseudomonadati</taxon>
        <taxon>Pseudomonadota</taxon>
        <taxon>Alphaproteobacteria</taxon>
        <taxon>Rhodospirillales</taxon>
        <taxon>Azospirillaceae</taxon>
        <taxon>Niveispirillum</taxon>
    </lineage>
</organism>
<dbReference type="KEGG" id="ncb:C0V82_24425"/>
<dbReference type="EMBL" id="CP025613">
    <property type="protein sequence ID" value="AUN33691.1"/>
    <property type="molecule type" value="Genomic_DNA"/>
</dbReference>
<evidence type="ECO:0000256" key="1">
    <source>
        <dbReference type="ARBA" id="ARBA00022729"/>
    </source>
</evidence>
<keyword evidence="1" id="KW-0732">Signal</keyword>
<dbReference type="GO" id="GO:0055085">
    <property type="term" value="P:transmembrane transport"/>
    <property type="evidence" value="ECO:0007669"/>
    <property type="project" value="InterPro"/>
</dbReference>
<dbReference type="Pfam" id="PF03480">
    <property type="entry name" value="DctP"/>
    <property type="match status" value="1"/>
</dbReference>
<accession>A0A2K9NKV8</accession>
<keyword evidence="3" id="KW-1185">Reference proteome</keyword>
<dbReference type="Proteomes" id="UP000234752">
    <property type="component" value="Plasmid unnamed1"/>
</dbReference>
<keyword evidence="2" id="KW-0614">Plasmid</keyword>
<dbReference type="PIRSF" id="PIRSF006470">
    <property type="entry name" value="DctB"/>
    <property type="match status" value="1"/>
</dbReference>
<protein>
    <submittedName>
        <fullName evidence="2">C4-dicarboxylate ABC transporter</fullName>
    </submittedName>
</protein>
<dbReference type="InterPro" id="IPR018389">
    <property type="entry name" value="DctP_fam"/>
</dbReference>
<dbReference type="NCBIfam" id="TIGR00787">
    <property type="entry name" value="dctP"/>
    <property type="match status" value="1"/>
</dbReference>
<dbReference type="NCBIfam" id="NF037995">
    <property type="entry name" value="TRAP_S1"/>
    <property type="match status" value="1"/>
</dbReference>
<dbReference type="OrthoDB" id="7375081at2"/>
<reference evidence="2 3" key="1">
    <citation type="submission" date="2017-12" db="EMBL/GenBank/DDBJ databases">
        <title>Genomes of bacteria within cyanobacterial aggregates.</title>
        <authorList>
            <person name="Cai H."/>
        </authorList>
    </citation>
    <scope>NUCLEOTIDE SEQUENCE [LARGE SCALE GENOMIC DNA]</scope>
    <source>
        <strain evidence="2 3">TH16</strain>
        <plasmid evidence="2 3">unnamed1</plasmid>
    </source>
</reference>
<gene>
    <name evidence="2" type="ORF">C0V82_24425</name>
</gene>
<dbReference type="GO" id="GO:0030288">
    <property type="term" value="C:outer membrane-bounded periplasmic space"/>
    <property type="evidence" value="ECO:0007669"/>
    <property type="project" value="InterPro"/>
</dbReference>
<dbReference type="Gene3D" id="3.40.190.170">
    <property type="entry name" value="Bacterial extracellular solute-binding protein, family 7"/>
    <property type="match status" value="1"/>
</dbReference>
<dbReference type="InterPro" id="IPR004682">
    <property type="entry name" value="TRAP_DctP"/>
</dbReference>
<proteinExistence type="predicted"/>
<dbReference type="InterPro" id="IPR038404">
    <property type="entry name" value="TRAP_DctP_sf"/>
</dbReference>
<name>A0A2K9NKV8_9PROT</name>
<dbReference type="CDD" id="cd13671">
    <property type="entry name" value="PBP2_TRAP_SBP_like_3"/>
    <property type="match status" value="1"/>
</dbReference>
<dbReference type="GO" id="GO:0030246">
    <property type="term" value="F:carbohydrate binding"/>
    <property type="evidence" value="ECO:0007669"/>
    <property type="project" value="TreeGrafter"/>
</dbReference>
<evidence type="ECO:0000313" key="2">
    <source>
        <dbReference type="EMBL" id="AUN33691.1"/>
    </source>
</evidence>
<evidence type="ECO:0000313" key="3">
    <source>
        <dbReference type="Proteomes" id="UP000234752"/>
    </source>
</evidence>
<dbReference type="AlphaFoldDB" id="A0A2K9NKV8"/>
<dbReference type="PANTHER" id="PTHR33376:SF2">
    <property type="entry name" value="DICARBOXYLATE-BINDING PERIPLASMIC PROTEIN"/>
    <property type="match status" value="1"/>
</dbReference>
<sequence length="342" mass="37420">MTEFMTRRAVLGWAGGIGALGLLPGCERRGGRMLTSSDTHPSDYPTVQAVNEMGRLLSERTEGRLGIHVYAGGQLGAERDTLEITTFGGLDMNRVNLAPLTAIEPMTVIPSLPFLFRSTAHMRAALDGAVGQAVLDSLRPHGMVGLCFYDSGERSFYNTKRPVQTPEDLKGLKIRVQNSDLFVAMIKALGADATPMDAGEVYQALVQGVIDGAENNQPSYFTGRHFEAAPFYSLTRHVMAPEILVMSMARWEKLSPADRELVQETARLSVPFMRGLWDRRVMEATEKLLASGVKVNEVTDIAAFSDLMRPVWDRFITTPEQKRLVAAIEAMDDAAGTGEGTP</sequence>